<proteinExistence type="inferred from homology"/>
<name>A0ABQ0C8R2_9PROT</name>
<comment type="caution">
    <text evidence="3">The sequence shown here is derived from an EMBL/GenBank/DDBJ whole genome shotgun (WGS) entry which is preliminary data.</text>
</comment>
<evidence type="ECO:0000256" key="1">
    <source>
        <dbReference type="ARBA" id="ARBA00006436"/>
    </source>
</evidence>
<sequence length="141" mass="15406">MALHDRMVTEALGWSAGDRLGVTDDFPLRFDVMILLVAGVVHRLHHRGENEVAQALWDMTFEGLEESLRQRGVTDLSMARRMKKLVRQATGRRDAFLAAWDAGDGAALRQAVARNVLNGADPDDPRVTGLIEGVAAFVAGV</sequence>
<protein>
    <recommendedName>
        <fullName evidence="2">Ubiquinol-cytochrome c chaperone domain-containing protein</fullName>
    </recommendedName>
</protein>
<organism evidence="3 4">
    <name type="scientific">Candidatus Magnetaquiglobus chichijimensis</name>
    <dbReference type="NCBI Taxonomy" id="3141448"/>
    <lineage>
        <taxon>Bacteria</taxon>
        <taxon>Pseudomonadati</taxon>
        <taxon>Pseudomonadota</taxon>
        <taxon>Magnetococcia</taxon>
        <taxon>Magnetococcales</taxon>
        <taxon>Candidatus Magnetaquicoccaceae</taxon>
        <taxon>Candidatus Magnetaquiglobus</taxon>
    </lineage>
</organism>
<reference evidence="3 4" key="1">
    <citation type="submission" date="2024-09" db="EMBL/GenBank/DDBJ databases">
        <title>Draft genome sequence of Candidatus Magnetaquicoccaceae bacterium FCR-1.</title>
        <authorList>
            <person name="Shimoshige H."/>
            <person name="Shimamura S."/>
            <person name="Taoka A."/>
            <person name="Kobayashi H."/>
            <person name="Maekawa T."/>
        </authorList>
    </citation>
    <scope>NUCLEOTIDE SEQUENCE [LARGE SCALE GENOMIC DNA]</scope>
    <source>
        <strain evidence="3 4">FCR-1</strain>
    </source>
</reference>
<dbReference type="EMBL" id="BAAFGK010000004">
    <property type="protein sequence ID" value="GAB0057263.1"/>
    <property type="molecule type" value="Genomic_DNA"/>
</dbReference>
<comment type="similarity">
    <text evidence="1">Belongs to the UPF0174 family.</text>
</comment>
<dbReference type="InterPro" id="IPR021150">
    <property type="entry name" value="Ubiq_cyt_c_chap"/>
</dbReference>
<keyword evidence="4" id="KW-1185">Reference proteome</keyword>
<feature type="domain" description="Ubiquinol-cytochrome c chaperone" evidence="2">
    <location>
        <begin position="19"/>
        <end position="135"/>
    </location>
</feature>
<gene>
    <name evidence="3" type="ORF">SIID45300_01587</name>
</gene>
<dbReference type="Proteomes" id="UP001628193">
    <property type="component" value="Unassembled WGS sequence"/>
</dbReference>
<evidence type="ECO:0000313" key="3">
    <source>
        <dbReference type="EMBL" id="GAB0057263.1"/>
    </source>
</evidence>
<evidence type="ECO:0000313" key="4">
    <source>
        <dbReference type="Proteomes" id="UP001628193"/>
    </source>
</evidence>
<accession>A0ABQ0C8R2</accession>
<dbReference type="RefSeq" id="WP_420904962.1">
    <property type="nucleotide sequence ID" value="NZ_BAAFGK010000004.1"/>
</dbReference>
<dbReference type="Pfam" id="PF03981">
    <property type="entry name" value="Ubiq_cyt_C_chap"/>
    <property type="match status" value="1"/>
</dbReference>
<evidence type="ECO:0000259" key="2">
    <source>
        <dbReference type="Pfam" id="PF03981"/>
    </source>
</evidence>